<evidence type="ECO:0000313" key="3">
    <source>
        <dbReference type="Proteomes" id="UP001589609"/>
    </source>
</evidence>
<protein>
    <submittedName>
        <fullName evidence="2">FbpB family small basic protein</fullName>
    </submittedName>
</protein>
<dbReference type="Proteomes" id="UP001589609">
    <property type="component" value="Unassembled WGS sequence"/>
</dbReference>
<evidence type="ECO:0000313" key="2">
    <source>
        <dbReference type="EMBL" id="MFB9758171.1"/>
    </source>
</evidence>
<reference evidence="2 3" key="1">
    <citation type="submission" date="2024-09" db="EMBL/GenBank/DDBJ databases">
        <authorList>
            <person name="Sun Q."/>
            <person name="Mori K."/>
        </authorList>
    </citation>
    <scope>NUCLEOTIDE SEQUENCE [LARGE SCALE GENOMIC DNA]</scope>
    <source>
        <strain evidence="2 3">JCM 11201</strain>
    </source>
</reference>
<sequence length="41" mass="4986">MKKVKVSLSELIRKNKEELLKDKNQLERIEKRIDEKYVNAK</sequence>
<name>A0ABV5WCP7_9BACI</name>
<feature type="coiled-coil region" evidence="1">
    <location>
        <begin position="9"/>
        <end position="36"/>
    </location>
</feature>
<comment type="caution">
    <text evidence="2">The sequence shown here is derived from an EMBL/GenBank/DDBJ whole genome shotgun (WGS) entry which is preliminary data.</text>
</comment>
<dbReference type="InterPro" id="IPR025004">
    <property type="entry name" value="SenN/SenS"/>
</dbReference>
<dbReference type="RefSeq" id="WP_379948424.1">
    <property type="nucleotide sequence ID" value="NZ_JBHMAF010000020.1"/>
</dbReference>
<dbReference type="Pfam" id="PF13040">
    <property type="entry name" value="Fur_reg_FbpB"/>
    <property type="match status" value="1"/>
</dbReference>
<accession>A0ABV5WCP7</accession>
<proteinExistence type="predicted"/>
<evidence type="ECO:0000256" key="1">
    <source>
        <dbReference type="SAM" id="Coils"/>
    </source>
</evidence>
<gene>
    <name evidence="2" type="ORF">ACFFMS_06480</name>
</gene>
<keyword evidence="3" id="KW-1185">Reference proteome</keyword>
<keyword evidence="1" id="KW-0175">Coiled coil</keyword>
<dbReference type="EMBL" id="JBHMAF010000020">
    <property type="protein sequence ID" value="MFB9758171.1"/>
    <property type="molecule type" value="Genomic_DNA"/>
</dbReference>
<organism evidence="2 3">
    <name type="scientific">Ectobacillus funiculus</name>
    <dbReference type="NCBI Taxonomy" id="137993"/>
    <lineage>
        <taxon>Bacteria</taxon>
        <taxon>Bacillati</taxon>
        <taxon>Bacillota</taxon>
        <taxon>Bacilli</taxon>
        <taxon>Bacillales</taxon>
        <taxon>Bacillaceae</taxon>
        <taxon>Ectobacillus</taxon>
    </lineage>
</organism>